<dbReference type="InterPro" id="IPR047951">
    <property type="entry name" value="Transpos_ISL3"/>
</dbReference>
<dbReference type="NCBIfam" id="NF033550">
    <property type="entry name" value="transpos_ISL3"/>
    <property type="match status" value="1"/>
</dbReference>
<accession>A0ABV5CC29</accession>
<evidence type="ECO:0000313" key="2">
    <source>
        <dbReference type="EMBL" id="MFB5764140.1"/>
    </source>
</evidence>
<feature type="domain" description="Transposase IS204/IS1001/IS1096/IS1165 DDE" evidence="1">
    <location>
        <begin position="43"/>
        <end position="275"/>
    </location>
</feature>
<dbReference type="EMBL" id="JBHIRY010000079">
    <property type="protein sequence ID" value="MFB5764140.1"/>
    <property type="molecule type" value="Genomic_DNA"/>
</dbReference>
<sequence length="291" mass="34215">MKEMPVAAAARLVNEHDTRLWRVLRYYVNRAMVEMDITEVKRIAIDETSSRRGHHYITLFVDVDTKRLLFATEGKGASGLETFKSFLKERNVPFQQIEEFCCDMSSAFISGIETHFPQSHITFDKFHVMKMVNESVDEVRRTEQKEVEELKKSRYIWLKNEAHLTDSQQEKLVKLKDTNLLTARAYRMKLALQEWWTYPAIYADLYFDSWYRWVVHSQIPPMVDTAKSLKRHENGLLRWFQTKLTNGLLEGLNSLIQATKRKARGFRTVDNFIAMAYVTVNKLQIVVNQPQ</sequence>
<feature type="non-terminal residue" evidence="2">
    <location>
        <position position="1"/>
    </location>
</feature>
<evidence type="ECO:0000313" key="3">
    <source>
        <dbReference type="Proteomes" id="UP001580430"/>
    </source>
</evidence>
<dbReference type="Pfam" id="PF01610">
    <property type="entry name" value="DDE_Tnp_ISL3"/>
    <property type="match status" value="1"/>
</dbReference>
<keyword evidence="3" id="KW-1185">Reference proteome</keyword>
<dbReference type="InterPro" id="IPR002560">
    <property type="entry name" value="Transposase_DDE"/>
</dbReference>
<gene>
    <name evidence="2" type="ORF">ACE5LO_27680</name>
</gene>
<evidence type="ECO:0000259" key="1">
    <source>
        <dbReference type="Pfam" id="PF01610"/>
    </source>
</evidence>
<comment type="caution">
    <text evidence="2">The sequence shown here is derived from an EMBL/GenBank/DDBJ whole genome shotgun (WGS) entry which is preliminary data.</text>
</comment>
<organism evidence="2 3">
    <name type="scientific">Paenibacillus medicaginis</name>
    <dbReference type="NCBI Taxonomy" id="1470560"/>
    <lineage>
        <taxon>Bacteria</taxon>
        <taxon>Bacillati</taxon>
        <taxon>Bacillota</taxon>
        <taxon>Bacilli</taxon>
        <taxon>Bacillales</taxon>
        <taxon>Paenibacillaceae</taxon>
        <taxon>Paenibacillus</taxon>
    </lineage>
</organism>
<proteinExistence type="predicted"/>
<dbReference type="Proteomes" id="UP001580430">
    <property type="component" value="Unassembled WGS sequence"/>
</dbReference>
<reference evidence="2 3" key="1">
    <citation type="submission" date="2024-09" db="EMBL/GenBank/DDBJ databases">
        <title>Paenibacillus zeirhizospherea sp. nov., isolated from surface of the maize (Zea mays) roots in a horticulture field, Hungary.</title>
        <authorList>
            <person name="Marton D."/>
            <person name="Farkas M."/>
            <person name="Bedics A."/>
            <person name="Toth E."/>
            <person name="Tancsics A."/>
            <person name="Boka K."/>
            <person name="Marati G."/>
            <person name="Kriszt B."/>
            <person name="Cserhati M."/>
        </authorList>
    </citation>
    <scope>NUCLEOTIDE SEQUENCE [LARGE SCALE GENOMIC DNA]</scope>
    <source>
        <strain evidence="2 3">JCM 18446</strain>
    </source>
</reference>
<name>A0ABV5CC29_9BACL</name>
<protein>
    <submittedName>
        <fullName evidence="2">ISL3 family transposase</fullName>
    </submittedName>
</protein>
<dbReference type="PANTHER" id="PTHR33498">
    <property type="entry name" value="TRANSPOSASE FOR INSERTION SEQUENCE ELEMENT IS1557"/>
    <property type="match status" value="1"/>
</dbReference>
<dbReference type="RefSeq" id="WP_375523132.1">
    <property type="nucleotide sequence ID" value="NZ_JBHIRY010000079.1"/>
</dbReference>
<dbReference type="PANTHER" id="PTHR33498:SF1">
    <property type="entry name" value="TRANSPOSASE FOR INSERTION SEQUENCE ELEMENT IS1557"/>
    <property type="match status" value="1"/>
</dbReference>